<evidence type="ECO:0000256" key="5">
    <source>
        <dbReference type="HAMAP-Rule" id="MF_00050"/>
    </source>
</evidence>
<gene>
    <name evidence="5 7" type="primary">tsf</name>
    <name evidence="7" type="ORF">A3I40_02510</name>
</gene>
<dbReference type="CDD" id="cd14275">
    <property type="entry name" value="UBA_EF-Ts"/>
    <property type="match status" value="1"/>
</dbReference>
<dbReference type="AlphaFoldDB" id="A0A1F7VBP7"/>
<comment type="similarity">
    <text evidence="1 5">Belongs to the EF-Ts family.</text>
</comment>
<dbReference type="Pfam" id="PF00889">
    <property type="entry name" value="EF_TS"/>
    <property type="match status" value="1"/>
</dbReference>
<name>A0A1F7VBP7_9BACT</name>
<keyword evidence="4 5" id="KW-0648">Protein biosynthesis</keyword>
<dbReference type="PANTHER" id="PTHR11741:SF0">
    <property type="entry name" value="ELONGATION FACTOR TS, MITOCHONDRIAL"/>
    <property type="match status" value="1"/>
</dbReference>
<dbReference type="InterPro" id="IPR001816">
    <property type="entry name" value="Transl_elong_EFTs/EF1B"/>
</dbReference>
<accession>A0A1F7VBP7</accession>
<dbReference type="Gene3D" id="3.30.479.20">
    <property type="entry name" value="Elongation factor Ts, dimerisation domain"/>
    <property type="match status" value="1"/>
</dbReference>
<dbReference type="InterPro" id="IPR036402">
    <property type="entry name" value="EF-Ts_dimer_sf"/>
</dbReference>
<dbReference type="Gene3D" id="1.10.286.20">
    <property type="match status" value="1"/>
</dbReference>
<evidence type="ECO:0000256" key="4">
    <source>
        <dbReference type="ARBA" id="ARBA00022917"/>
    </source>
</evidence>
<reference evidence="7 8" key="1">
    <citation type="journal article" date="2016" name="Nat. Commun.">
        <title>Thousands of microbial genomes shed light on interconnected biogeochemical processes in an aquifer system.</title>
        <authorList>
            <person name="Anantharaman K."/>
            <person name="Brown C.T."/>
            <person name="Hug L.A."/>
            <person name="Sharon I."/>
            <person name="Castelle C.J."/>
            <person name="Probst A.J."/>
            <person name="Thomas B.C."/>
            <person name="Singh A."/>
            <person name="Wilkins M.J."/>
            <person name="Karaoz U."/>
            <person name="Brodie E.L."/>
            <person name="Williams K.H."/>
            <person name="Hubbard S.S."/>
            <person name="Banfield J.F."/>
        </authorList>
    </citation>
    <scope>NUCLEOTIDE SEQUENCE [LARGE SCALE GENOMIC DNA]</scope>
</reference>
<organism evidence="7 8">
    <name type="scientific">Candidatus Uhrbacteria bacterium RIFCSPLOWO2_02_FULL_48_12</name>
    <dbReference type="NCBI Taxonomy" id="1802407"/>
    <lineage>
        <taxon>Bacteria</taxon>
        <taxon>Candidatus Uhriibacteriota</taxon>
    </lineage>
</organism>
<dbReference type="FunFam" id="1.10.8.10:FF:000001">
    <property type="entry name" value="Elongation factor Ts"/>
    <property type="match status" value="1"/>
</dbReference>
<dbReference type="InterPro" id="IPR009060">
    <property type="entry name" value="UBA-like_sf"/>
</dbReference>
<comment type="subcellular location">
    <subcellularLocation>
        <location evidence="5">Cytoplasm</location>
    </subcellularLocation>
</comment>
<dbReference type="STRING" id="1802407.A3I40_02510"/>
<keyword evidence="5" id="KW-0963">Cytoplasm</keyword>
<dbReference type="PANTHER" id="PTHR11741">
    <property type="entry name" value="ELONGATION FACTOR TS"/>
    <property type="match status" value="1"/>
</dbReference>
<dbReference type="GO" id="GO:0005737">
    <property type="term" value="C:cytoplasm"/>
    <property type="evidence" value="ECO:0007669"/>
    <property type="project" value="UniProtKB-SubCell"/>
</dbReference>
<dbReference type="Gene3D" id="1.10.8.10">
    <property type="entry name" value="DNA helicase RuvA subunit, C-terminal domain"/>
    <property type="match status" value="1"/>
</dbReference>
<dbReference type="EMBL" id="MGEP01000012">
    <property type="protein sequence ID" value="OGL87414.1"/>
    <property type="molecule type" value="Genomic_DNA"/>
</dbReference>
<evidence type="ECO:0000313" key="7">
    <source>
        <dbReference type="EMBL" id="OGL87414.1"/>
    </source>
</evidence>
<dbReference type="SUPFAM" id="SSF46934">
    <property type="entry name" value="UBA-like"/>
    <property type="match status" value="1"/>
</dbReference>
<dbReference type="Proteomes" id="UP000178723">
    <property type="component" value="Unassembled WGS sequence"/>
</dbReference>
<sequence>MSKDLIVSLRQSTGAGIVEIQKALVEANGDKNKAVEILRRRGAAKAIKRQERETREGVVHAYVHTNGRVGAMVEVACETDFVARNEDFKSFVHEVAMQVAAANPLYLKIEDVPKEVKEKELQLYREELERAGKLKGKSEEMINKILEGKLAKYYADACLLEQVSIKDDSLTIREMVEQITAKTGEKIEIRRFVRFAIGE</sequence>
<protein>
    <recommendedName>
        <fullName evidence="2 5">Elongation factor Ts</fullName>
        <shortName evidence="5">EF-Ts</shortName>
    </recommendedName>
</protein>
<feature type="region of interest" description="Involved in Mg(2+) ion dislocation from EF-Tu" evidence="5">
    <location>
        <begin position="79"/>
        <end position="82"/>
    </location>
</feature>
<evidence type="ECO:0000256" key="2">
    <source>
        <dbReference type="ARBA" id="ARBA00016956"/>
    </source>
</evidence>
<comment type="function">
    <text evidence="5">Associates with the EF-Tu.GDP complex and induces the exchange of GDP to GTP. It remains bound to the aminoacyl-tRNA.EF-Tu.GTP complex up to the GTP hydrolysis stage on the ribosome.</text>
</comment>
<dbReference type="GO" id="GO:0003746">
    <property type="term" value="F:translation elongation factor activity"/>
    <property type="evidence" value="ECO:0007669"/>
    <property type="project" value="UniProtKB-UniRule"/>
</dbReference>
<evidence type="ECO:0000256" key="3">
    <source>
        <dbReference type="ARBA" id="ARBA00022768"/>
    </source>
</evidence>
<evidence type="ECO:0000313" key="8">
    <source>
        <dbReference type="Proteomes" id="UP000178723"/>
    </source>
</evidence>
<dbReference type="InterPro" id="IPR014039">
    <property type="entry name" value="Transl_elong_EFTs/EF1B_dimer"/>
</dbReference>
<comment type="caution">
    <text evidence="7">The sequence shown here is derived from an EMBL/GenBank/DDBJ whole genome shotgun (WGS) entry which is preliminary data.</text>
</comment>
<keyword evidence="3 5" id="KW-0251">Elongation factor</keyword>
<dbReference type="HAMAP" id="MF_00050">
    <property type="entry name" value="EF_Ts"/>
    <property type="match status" value="1"/>
</dbReference>
<evidence type="ECO:0000256" key="1">
    <source>
        <dbReference type="ARBA" id="ARBA00005532"/>
    </source>
</evidence>
<evidence type="ECO:0000259" key="6">
    <source>
        <dbReference type="Pfam" id="PF00889"/>
    </source>
</evidence>
<dbReference type="SUPFAM" id="SSF54713">
    <property type="entry name" value="Elongation factor Ts (EF-Ts), dimerisation domain"/>
    <property type="match status" value="1"/>
</dbReference>
<feature type="domain" description="Translation elongation factor EFTs/EF1B dimerisation" evidence="6">
    <location>
        <begin position="91"/>
        <end position="199"/>
    </location>
</feature>
<proteinExistence type="inferred from homology"/>